<dbReference type="OrthoDB" id="10251381at2759"/>
<dbReference type="InterPro" id="IPR001680">
    <property type="entry name" value="WD40_rpt"/>
</dbReference>
<protein>
    <submittedName>
        <fullName evidence="3">WD repeat domain 49</fullName>
    </submittedName>
</protein>
<dbReference type="AlphaFoldDB" id="A0A3B3BEV0"/>
<dbReference type="OMA" id="KEFPCQY"/>
<reference evidence="3" key="2">
    <citation type="submission" date="2025-09" db="UniProtKB">
        <authorList>
            <consortium name="Ensembl"/>
        </authorList>
    </citation>
    <scope>IDENTIFICATION</scope>
</reference>
<dbReference type="SMART" id="SM00320">
    <property type="entry name" value="WD40"/>
    <property type="match status" value="3"/>
</dbReference>
<organism evidence="3 4">
    <name type="scientific">Oryzias melastigma</name>
    <name type="common">Marine medaka</name>
    <dbReference type="NCBI Taxonomy" id="30732"/>
    <lineage>
        <taxon>Eukaryota</taxon>
        <taxon>Metazoa</taxon>
        <taxon>Chordata</taxon>
        <taxon>Craniata</taxon>
        <taxon>Vertebrata</taxon>
        <taxon>Euteleostomi</taxon>
        <taxon>Actinopterygii</taxon>
        <taxon>Neopterygii</taxon>
        <taxon>Teleostei</taxon>
        <taxon>Neoteleostei</taxon>
        <taxon>Acanthomorphata</taxon>
        <taxon>Ovalentaria</taxon>
        <taxon>Atherinomorphae</taxon>
        <taxon>Beloniformes</taxon>
        <taxon>Adrianichthyidae</taxon>
        <taxon>Oryziinae</taxon>
        <taxon>Oryzias</taxon>
    </lineage>
</organism>
<dbReference type="STRING" id="30732.ENSOMEP00000003558"/>
<proteinExistence type="predicted"/>
<dbReference type="InterPro" id="IPR036322">
    <property type="entry name" value="WD40_repeat_dom_sf"/>
</dbReference>
<dbReference type="RefSeq" id="XP_024132384.1">
    <property type="nucleotide sequence ID" value="XM_024276616.2"/>
</dbReference>
<evidence type="ECO:0000256" key="1">
    <source>
        <dbReference type="ARBA" id="ARBA00022737"/>
    </source>
</evidence>
<reference evidence="3" key="1">
    <citation type="submission" date="2025-08" db="UniProtKB">
        <authorList>
            <consortium name="Ensembl"/>
        </authorList>
    </citation>
    <scope>IDENTIFICATION</scope>
</reference>
<feature type="repeat" description="WD" evidence="2">
    <location>
        <begin position="395"/>
        <end position="436"/>
    </location>
</feature>
<dbReference type="PaxDb" id="30732-ENSOMEP00000003558"/>
<sequence>MKQYMLARAVTVGTAMEVAQLESRMDAKDYTHLQSIFVGSPGIPRSLSRTEFIDLAWRSADRGSKQEYGLLFDSVLVTQKHSSLLHSRDEVKEEGHIDWGALCSFLLEETWRKLNRTGVISVPLWKPPRTLTCPHRDSVQKVLYLQSSDQYLTVSKGGKVVLWQEEDMSLLRTCLLKNSTVASRDLWVTDVVLLQNVKKIAVSFTCEEVCFYDIRSKQDFPCKYKLQGLRFAPWCLDYWVDPCDADQAVLTIGDTGGQVSALHFTSAQTSLFESRSLQLDSYSAKMVPWDQLVKGRHSCCRIETHKAHAPAWVRKVRYLASLRAFVSCCTRPQSSMVIGWRDEDGGKMRVTTYVTQRGVRDIDYLCERNLIATAGLDDQVLLWNPYVTSEPVCALAGHTNAVTAVRFMQTKDQLLSYSKDKVLCLWDVSSRLCVQRLAGVFPKVQEDTHTVLFLREERQHLLLSFNSRLLLLESTKEEKKRSISHGHTEFCAA</sequence>
<keyword evidence="2" id="KW-0853">WD repeat</keyword>
<accession>A0A3B3BEV0</accession>
<keyword evidence="4" id="KW-1185">Reference proteome</keyword>
<dbReference type="Proteomes" id="UP000261560">
    <property type="component" value="Unplaced"/>
</dbReference>
<dbReference type="GeneID" id="112149133"/>
<dbReference type="GeneTree" id="ENSGT00940000160751"/>
<dbReference type="Pfam" id="PF00400">
    <property type="entry name" value="WD40"/>
    <property type="match status" value="1"/>
</dbReference>
<dbReference type="InterPro" id="IPR015943">
    <property type="entry name" value="WD40/YVTN_repeat-like_dom_sf"/>
</dbReference>
<evidence type="ECO:0000313" key="4">
    <source>
        <dbReference type="Proteomes" id="UP000261560"/>
    </source>
</evidence>
<dbReference type="PANTHER" id="PTHR44324">
    <property type="entry name" value="WD40 REPEAT DOMAIN 95"/>
    <property type="match status" value="1"/>
</dbReference>
<dbReference type="Gene3D" id="2.130.10.10">
    <property type="entry name" value="YVTN repeat-like/Quinoprotein amine dehydrogenase"/>
    <property type="match status" value="2"/>
</dbReference>
<keyword evidence="1" id="KW-0677">Repeat</keyword>
<dbReference type="InterPro" id="IPR051242">
    <property type="entry name" value="WD-EF-hand_domain"/>
</dbReference>
<evidence type="ECO:0000313" key="3">
    <source>
        <dbReference type="Ensembl" id="ENSOMEP00000003558.1"/>
    </source>
</evidence>
<dbReference type="PANTHER" id="PTHR44324:SF1">
    <property type="entry name" value="WD REPEAT-CONTAINING PROTEIN 49"/>
    <property type="match status" value="1"/>
</dbReference>
<dbReference type="SUPFAM" id="SSF50978">
    <property type="entry name" value="WD40 repeat-like"/>
    <property type="match status" value="1"/>
</dbReference>
<dbReference type="RefSeq" id="XP_024132385.1">
    <property type="nucleotide sequence ID" value="XM_024276617.2"/>
</dbReference>
<dbReference type="PROSITE" id="PS50294">
    <property type="entry name" value="WD_REPEATS_REGION"/>
    <property type="match status" value="1"/>
</dbReference>
<dbReference type="Ensembl" id="ENSOMET00000010632.1">
    <property type="protein sequence ID" value="ENSOMEP00000003558.1"/>
    <property type="gene ID" value="ENSOMEG00000004474.1"/>
</dbReference>
<dbReference type="PROSITE" id="PS50082">
    <property type="entry name" value="WD_REPEATS_2"/>
    <property type="match status" value="1"/>
</dbReference>
<evidence type="ECO:0000256" key="2">
    <source>
        <dbReference type="PROSITE-ProRule" id="PRU00221"/>
    </source>
</evidence>
<dbReference type="KEGG" id="oml:112149133"/>
<name>A0A3B3BEV0_ORYME</name>